<dbReference type="GO" id="GO:0005886">
    <property type="term" value="C:plasma membrane"/>
    <property type="evidence" value="ECO:0007669"/>
    <property type="project" value="UniProtKB-SubCell"/>
</dbReference>
<dbReference type="OrthoDB" id="8455661at2"/>
<keyword evidence="2" id="KW-1003">Cell membrane</keyword>
<comment type="subcellular location">
    <subcellularLocation>
        <location evidence="1">Cell membrane</location>
    </subcellularLocation>
</comment>
<dbReference type="GO" id="GO:0016757">
    <property type="term" value="F:glycosyltransferase activity"/>
    <property type="evidence" value="ECO:0007669"/>
    <property type="project" value="UniProtKB-KW"/>
</dbReference>
<proteinExistence type="predicted"/>
<reference evidence="7 8" key="1">
    <citation type="submission" date="2019-09" db="EMBL/GenBank/DDBJ databases">
        <title>Salinarimonas rosea gen. nov., sp. nov., a new member of the a-2 subgroup of the Proteobacteria.</title>
        <authorList>
            <person name="Liu J."/>
        </authorList>
    </citation>
    <scope>NUCLEOTIDE SEQUENCE [LARGE SCALE GENOMIC DNA]</scope>
    <source>
        <strain evidence="7 8">BN140002</strain>
    </source>
</reference>
<name>A0A5B2VF43_9HYPH</name>
<keyword evidence="5" id="KW-0472">Membrane</keyword>
<dbReference type="EMBL" id="VUOA01000021">
    <property type="protein sequence ID" value="KAA2237002.1"/>
    <property type="molecule type" value="Genomic_DNA"/>
</dbReference>
<evidence type="ECO:0000256" key="1">
    <source>
        <dbReference type="ARBA" id="ARBA00004236"/>
    </source>
</evidence>
<keyword evidence="8" id="KW-1185">Reference proteome</keyword>
<dbReference type="InterPro" id="IPR029044">
    <property type="entry name" value="Nucleotide-diphossugar_trans"/>
</dbReference>
<dbReference type="InterPro" id="IPR001173">
    <property type="entry name" value="Glyco_trans_2-like"/>
</dbReference>
<protein>
    <submittedName>
        <fullName evidence="7">Glycosyltransferase</fullName>
    </submittedName>
</protein>
<feature type="domain" description="Glycosyltransferase 2-like" evidence="6">
    <location>
        <begin position="4"/>
        <end position="122"/>
    </location>
</feature>
<accession>A0A5B2VF43</accession>
<dbReference type="RefSeq" id="WP_149817818.1">
    <property type="nucleotide sequence ID" value="NZ_VUOA01000021.1"/>
</dbReference>
<evidence type="ECO:0000256" key="5">
    <source>
        <dbReference type="ARBA" id="ARBA00023136"/>
    </source>
</evidence>
<organism evidence="7 8">
    <name type="scientific">Salinarimonas soli</name>
    <dbReference type="NCBI Taxonomy" id="1638099"/>
    <lineage>
        <taxon>Bacteria</taxon>
        <taxon>Pseudomonadati</taxon>
        <taxon>Pseudomonadota</taxon>
        <taxon>Alphaproteobacteria</taxon>
        <taxon>Hyphomicrobiales</taxon>
        <taxon>Salinarimonadaceae</taxon>
        <taxon>Salinarimonas</taxon>
    </lineage>
</organism>
<evidence type="ECO:0000259" key="6">
    <source>
        <dbReference type="Pfam" id="PF00535"/>
    </source>
</evidence>
<evidence type="ECO:0000313" key="8">
    <source>
        <dbReference type="Proteomes" id="UP000323142"/>
    </source>
</evidence>
<dbReference type="Proteomes" id="UP000323142">
    <property type="component" value="Unassembled WGS sequence"/>
</dbReference>
<dbReference type="PANTHER" id="PTHR43646:SF2">
    <property type="entry name" value="GLYCOSYLTRANSFERASE 2-LIKE DOMAIN-CONTAINING PROTEIN"/>
    <property type="match status" value="1"/>
</dbReference>
<dbReference type="PANTHER" id="PTHR43646">
    <property type="entry name" value="GLYCOSYLTRANSFERASE"/>
    <property type="match status" value="1"/>
</dbReference>
<evidence type="ECO:0000256" key="4">
    <source>
        <dbReference type="ARBA" id="ARBA00022679"/>
    </source>
</evidence>
<evidence type="ECO:0000313" key="7">
    <source>
        <dbReference type="EMBL" id="KAA2237002.1"/>
    </source>
</evidence>
<evidence type="ECO:0000256" key="2">
    <source>
        <dbReference type="ARBA" id="ARBA00022475"/>
    </source>
</evidence>
<dbReference type="Pfam" id="PF00535">
    <property type="entry name" value="Glycos_transf_2"/>
    <property type="match status" value="1"/>
</dbReference>
<sequence length="243" mass="26985">MKLSVVIPAWNEAPLIADAVACAAAFADEVIVADARSPDGTGEEARHAGAVVVQSQRKGRGPQLLAGAGAATGDVLLFLHADARLPPRARDAILRAMEDPRCPGGAFFIRFLPRSWFTRILEPGNDIRRGITKRYYGDTGIFARASVYRDLGGHKPWPVMHDYEFSGRLEAAGPCVYIRDPCIWADARRFDGREMRTLLNWILVQSLYRFGVSPHLLGLLYPDIRGYQPQRFVALAKREIERG</sequence>
<evidence type="ECO:0000256" key="3">
    <source>
        <dbReference type="ARBA" id="ARBA00022676"/>
    </source>
</evidence>
<dbReference type="AlphaFoldDB" id="A0A5B2VF43"/>
<dbReference type="Gene3D" id="3.90.550.10">
    <property type="entry name" value="Spore Coat Polysaccharide Biosynthesis Protein SpsA, Chain A"/>
    <property type="match status" value="1"/>
</dbReference>
<comment type="caution">
    <text evidence="7">The sequence shown here is derived from an EMBL/GenBank/DDBJ whole genome shotgun (WGS) entry which is preliminary data.</text>
</comment>
<keyword evidence="4 7" id="KW-0808">Transferase</keyword>
<keyword evidence="3" id="KW-0328">Glycosyltransferase</keyword>
<gene>
    <name evidence="7" type="ORF">F0L46_12070</name>
</gene>
<reference evidence="7 8" key="2">
    <citation type="submission" date="2019-09" db="EMBL/GenBank/DDBJ databases">
        <authorList>
            <person name="Jin C."/>
        </authorList>
    </citation>
    <scope>NUCLEOTIDE SEQUENCE [LARGE SCALE GENOMIC DNA]</scope>
    <source>
        <strain evidence="7 8">BN140002</strain>
    </source>
</reference>
<dbReference type="SUPFAM" id="SSF53448">
    <property type="entry name" value="Nucleotide-diphospho-sugar transferases"/>
    <property type="match status" value="1"/>
</dbReference>